<evidence type="ECO:0000313" key="4">
    <source>
        <dbReference type="Proteomes" id="UP000076510"/>
    </source>
</evidence>
<evidence type="ECO:0000313" key="3">
    <source>
        <dbReference type="EMBL" id="TYS54772.1"/>
    </source>
</evidence>
<dbReference type="Proteomes" id="UP000076510">
    <property type="component" value="Unassembled WGS sequence"/>
</dbReference>
<feature type="transmembrane region" description="Helical" evidence="1">
    <location>
        <begin position="55"/>
        <end position="76"/>
    </location>
</feature>
<dbReference type="OrthoDB" id="2885393at2"/>
<dbReference type="Pfam" id="PF14184">
    <property type="entry name" value="YrvL"/>
    <property type="match status" value="1"/>
</dbReference>
<comment type="caution">
    <text evidence="2">The sequence shown here is derived from an EMBL/GenBank/DDBJ whole genome shotgun (WGS) entry which is preliminary data.</text>
</comment>
<keyword evidence="1" id="KW-0812">Transmembrane</keyword>
<reference evidence="2" key="2">
    <citation type="submission" date="2016-01" db="EMBL/GenBank/DDBJ databases">
        <authorList>
            <person name="McClelland M."/>
            <person name="Jain A."/>
            <person name="Saraogi P."/>
            <person name="Mendelson R."/>
            <person name="Westerman R."/>
            <person name="SanMiguel P."/>
            <person name="Csonka L."/>
        </authorList>
    </citation>
    <scope>NUCLEOTIDE SEQUENCE</scope>
    <source>
        <strain evidence="2">M19</strain>
    </source>
</reference>
<dbReference type="Proteomes" id="UP000322997">
    <property type="component" value="Unassembled WGS sequence"/>
</dbReference>
<evidence type="ECO:0000313" key="2">
    <source>
        <dbReference type="EMBL" id="KZE51118.1"/>
    </source>
</evidence>
<sequence>MSDQDSFKNESLPTKIFIIVSVSLIILAAIGFVVALIFFGFVGLFRIIGIEYSSYWSLLWFAVFYFICGFIGDFIVKLLFGLMRASGRWSWNALKGGYFFFSFLINWGIISILVALMSSIDIQPLTQIGIALFLALLDLVFDPPKEKKADMEEGGE</sequence>
<feature type="transmembrane region" description="Helical" evidence="1">
    <location>
        <begin position="16"/>
        <end position="49"/>
    </location>
</feature>
<reference evidence="3 5" key="3">
    <citation type="submission" date="2019-08" db="EMBL/GenBank/DDBJ databases">
        <title>Bacillus genomes from the desert of Cuatro Cienegas, Coahuila.</title>
        <authorList>
            <person name="Olmedo-Alvarez G."/>
        </authorList>
    </citation>
    <scope>NUCLEOTIDE SEQUENCE [LARGE SCALE GENOMIC DNA]</scope>
    <source>
        <strain evidence="3 5">CH108_3D</strain>
    </source>
</reference>
<dbReference type="RefSeq" id="WP_053072197.1">
    <property type="nucleotide sequence ID" value="NZ_CP047095.1"/>
</dbReference>
<keyword evidence="1" id="KW-0472">Membrane</keyword>
<feature type="transmembrane region" description="Helical" evidence="1">
    <location>
        <begin position="97"/>
        <end position="116"/>
    </location>
</feature>
<evidence type="ECO:0000256" key="1">
    <source>
        <dbReference type="SAM" id="Phobius"/>
    </source>
</evidence>
<proteinExistence type="predicted"/>
<feature type="transmembrane region" description="Helical" evidence="1">
    <location>
        <begin position="122"/>
        <end position="141"/>
    </location>
</feature>
<keyword evidence="1" id="KW-1133">Transmembrane helix</keyword>
<gene>
    <name evidence="2" type="ORF">AV649_17295</name>
    <name evidence="3" type="ORF">FZC83_07440</name>
</gene>
<protein>
    <recommendedName>
        <fullName evidence="6">Regulatory protein YrvL</fullName>
    </recommendedName>
</protein>
<dbReference type="EMBL" id="LQQY01000009">
    <property type="protein sequence ID" value="KZE51118.1"/>
    <property type="molecule type" value="Genomic_DNA"/>
</dbReference>
<dbReference type="AlphaFoldDB" id="A0A161RVY6"/>
<name>A0A161RVY6_9BACI</name>
<organism evidence="2 4">
    <name type="scientific">Rossellomorea marisflavi</name>
    <dbReference type="NCBI Taxonomy" id="189381"/>
    <lineage>
        <taxon>Bacteria</taxon>
        <taxon>Bacillati</taxon>
        <taxon>Bacillota</taxon>
        <taxon>Bacilli</taxon>
        <taxon>Bacillales</taxon>
        <taxon>Bacillaceae</taxon>
        <taxon>Rossellomorea</taxon>
    </lineage>
</organism>
<reference evidence="4" key="1">
    <citation type="submission" date="2016-01" db="EMBL/GenBank/DDBJ databases">
        <title>Whole genome sequencing of Bhargavaea cecembensis T14.</title>
        <authorList>
            <person name="Hong K.W."/>
        </authorList>
    </citation>
    <scope>NUCLEOTIDE SEQUENCE [LARGE SCALE GENOMIC DNA]</scope>
    <source>
        <strain evidence="4">M19</strain>
    </source>
</reference>
<dbReference type="InterPro" id="IPR025912">
    <property type="entry name" value="YrvL"/>
</dbReference>
<accession>A0A161RVY6</accession>
<evidence type="ECO:0008006" key="6">
    <source>
        <dbReference type="Google" id="ProtNLM"/>
    </source>
</evidence>
<evidence type="ECO:0000313" key="5">
    <source>
        <dbReference type="Proteomes" id="UP000322997"/>
    </source>
</evidence>
<dbReference type="EMBL" id="VTEQ01000002">
    <property type="protein sequence ID" value="TYS54772.1"/>
    <property type="molecule type" value="Genomic_DNA"/>
</dbReference>